<reference evidence="8" key="1">
    <citation type="journal article" date="2018" name="Nature">
        <title>Convergent evolution of bilaterian nerve cords.</title>
        <authorList>
            <person name="Martin-Duran J.M."/>
            <person name="Pang K."/>
            <person name="Borve A."/>
            <person name="Le H.S."/>
            <person name="Furu A."/>
            <person name="Cannon J.T."/>
            <person name="Jondelius U."/>
            <person name="Hejnol A."/>
        </authorList>
    </citation>
    <scope>NUCLEOTIDE SEQUENCE</scope>
</reference>
<feature type="domain" description="Homeobox" evidence="7">
    <location>
        <begin position="162"/>
        <end position="222"/>
    </location>
</feature>
<dbReference type="GO" id="GO:0007417">
    <property type="term" value="P:central nervous system development"/>
    <property type="evidence" value="ECO:0007669"/>
    <property type="project" value="TreeGrafter"/>
</dbReference>
<organism evidence="8">
    <name type="scientific">Owenia fusiformis</name>
    <name type="common">Polychaete worm</name>
    <dbReference type="NCBI Taxonomy" id="6347"/>
    <lineage>
        <taxon>Eukaryota</taxon>
        <taxon>Metazoa</taxon>
        <taxon>Spiralia</taxon>
        <taxon>Lophotrochozoa</taxon>
        <taxon>Annelida</taxon>
        <taxon>Polychaeta</taxon>
        <taxon>Sedentaria</taxon>
        <taxon>Canalipalpata</taxon>
        <taxon>Sabellida</taxon>
        <taxon>Oweniida</taxon>
        <taxon>Oweniidae</taxon>
        <taxon>Owenia</taxon>
    </lineage>
</organism>
<feature type="DNA-binding region" description="Homeobox" evidence="4">
    <location>
        <begin position="164"/>
        <end position="223"/>
    </location>
</feature>
<feature type="compositionally biased region" description="Low complexity" evidence="6">
    <location>
        <begin position="37"/>
        <end position="59"/>
    </location>
</feature>
<dbReference type="SUPFAM" id="SSF46689">
    <property type="entry name" value="Homeodomain-like"/>
    <property type="match status" value="1"/>
</dbReference>
<evidence type="ECO:0000313" key="8">
    <source>
        <dbReference type="EMBL" id="AUJ88959.1"/>
    </source>
</evidence>
<dbReference type="InterPro" id="IPR042768">
    <property type="entry name" value="MNX1/Ceh-12"/>
</dbReference>
<dbReference type="InterPro" id="IPR001356">
    <property type="entry name" value="HD"/>
</dbReference>
<dbReference type="AlphaFoldDB" id="A0A2I6EEG1"/>
<name>A0A2I6EEG1_OWEFU</name>
<dbReference type="GO" id="GO:0048812">
    <property type="term" value="P:neuron projection morphogenesis"/>
    <property type="evidence" value="ECO:0007669"/>
    <property type="project" value="TreeGrafter"/>
</dbReference>
<evidence type="ECO:0000256" key="1">
    <source>
        <dbReference type="ARBA" id="ARBA00023125"/>
    </source>
</evidence>
<comment type="subcellular location">
    <subcellularLocation>
        <location evidence="4 5">Nucleus</location>
    </subcellularLocation>
</comment>
<dbReference type="PANTHER" id="PTHR24335:SF4">
    <property type="entry name" value="EXTRA-EXTRA"/>
    <property type="match status" value="1"/>
</dbReference>
<keyword evidence="1 4" id="KW-0238">DNA-binding</keyword>
<dbReference type="Pfam" id="PF00046">
    <property type="entry name" value="Homeodomain"/>
    <property type="match status" value="1"/>
</dbReference>
<dbReference type="GO" id="GO:0005634">
    <property type="term" value="C:nucleus"/>
    <property type="evidence" value="ECO:0007669"/>
    <property type="project" value="UniProtKB-SubCell"/>
</dbReference>
<protein>
    <submittedName>
        <fullName evidence="8">HB9 protein</fullName>
    </submittedName>
</protein>
<proteinExistence type="evidence at transcript level"/>
<dbReference type="InterPro" id="IPR020479">
    <property type="entry name" value="HD_metazoa"/>
</dbReference>
<dbReference type="PROSITE" id="PS50071">
    <property type="entry name" value="HOMEOBOX_2"/>
    <property type="match status" value="1"/>
</dbReference>
<dbReference type="PANTHER" id="PTHR24335">
    <property type="entry name" value="MOTOR NEURON AND PANCREAS HOMEOBOX PROTEIN"/>
    <property type="match status" value="1"/>
</dbReference>
<keyword evidence="3 4" id="KW-0539">Nucleus</keyword>
<sequence length="337" mass="37024">MKTAKVPSVKSKFSIDALLGRDRDSPEPESKTPPMSPSSSESMRSTPVSSPCSSPSLSPGGMGGSSIVPKPGLLHMHGMNGHNMSTAGLLPGMFAHPMYSGLGGSPHGPHPMLPGSAFHSPAEQALKAAQAQGMNLDWLARAGMFMPRVMDFAGAQQHNLLGKTRRPRTAFTSQQLLELERQFKMNKYLSRPKRFEVATSLMLTETQVKIWFQNRRMKWKRSKKAHMEAKAKHASDKANKQLHKDNVHIPKLDNQNANTNTDNQTETIIGNIPAGSSAPLGLHKTTVDETALRLKDTDQVRGPQMLQVHQTKVLNEPMDMANFEHSIQTTVQHPHGL</sequence>
<dbReference type="SMART" id="SM00389">
    <property type="entry name" value="HOX"/>
    <property type="match status" value="1"/>
</dbReference>
<evidence type="ECO:0000256" key="6">
    <source>
        <dbReference type="SAM" id="MobiDB-lite"/>
    </source>
</evidence>
<evidence type="ECO:0000259" key="7">
    <source>
        <dbReference type="PROSITE" id="PS50071"/>
    </source>
</evidence>
<feature type="region of interest" description="Disordered" evidence="6">
    <location>
        <begin position="1"/>
        <end position="70"/>
    </location>
</feature>
<evidence type="ECO:0000256" key="5">
    <source>
        <dbReference type="RuleBase" id="RU000682"/>
    </source>
</evidence>
<dbReference type="EMBL" id="MF988103">
    <property type="protein sequence ID" value="AUJ88959.1"/>
    <property type="molecule type" value="mRNA"/>
</dbReference>
<dbReference type="Gene3D" id="1.10.10.60">
    <property type="entry name" value="Homeodomain-like"/>
    <property type="match status" value="1"/>
</dbReference>
<evidence type="ECO:0000256" key="4">
    <source>
        <dbReference type="PROSITE-ProRule" id="PRU00108"/>
    </source>
</evidence>
<dbReference type="CDD" id="cd00086">
    <property type="entry name" value="homeodomain"/>
    <property type="match status" value="1"/>
</dbReference>
<evidence type="ECO:0000256" key="3">
    <source>
        <dbReference type="ARBA" id="ARBA00023242"/>
    </source>
</evidence>
<feature type="compositionally biased region" description="Basic and acidic residues" evidence="6">
    <location>
        <begin position="19"/>
        <end position="30"/>
    </location>
</feature>
<dbReference type="InterPro" id="IPR009057">
    <property type="entry name" value="Homeodomain-like_sf"/>
</dbReference>
<dbReference type="InterPro" id="IPR017970">
    <property type="entry name" value="Homeobox_CS"/>
</dbReference>
<accession>A0A2I6EEG1</accession>
<dbReference type="GO" id="GO:1990837">
    <property type="term" value="F:sequence-specific double-stranded DNA binding"/>
    <property type="evidence" value="ECO:0007669"/>
    <property type="project" value="TreeGrafter"/>
</dbReference>
<dbReference type="PRINTS" id="PR00024">
    <property type="entry name" value="HOMEOBOX"/>
</dbReference>
<dbReference type="GO" id="GO:0000981">
    <property type="term" value="F:DNA-binding transcription factor activity, RNA polymerase II-specific"/>
    <property type="evidence" value="ECO:0007669"/>
    <property type="project" value="InterPro"/>
</dbReference>
<dbReference type="PROSITE" id="PS00027">
    <property type="entry name" value="HOMEOBOX_1"/>
    <property type="match status" value="1"/>
</dbReference>
<evidence type="ECO:0000256" key="2">
    <source>
        <dbReference type="ARBA" id="ARBA00023155"/>
    </source>
</evidence>
<dbReference type="FunFam" id="1.10.10.60:FF:000357">
    <property type="entry name" value="Motor neuron and pancreas homeobox 1"/>
    <property type="match status" value="1"/>
</dbReference>
<keyword evidence="2 4" id="KW-0371">Homeobox</keyword>